<name>A0ABU1V5G6_9BURK</name>
<comment type="caution">
    <text evidence="2">The sequence shown here is derived from an EMBL/GenBank/DDBJ whole genome shotgun (WGS) entry which is preliminary data.</text>
</comment>
<organism evidence="2 3">
    <name type="scientific">Hydrogenophaga laconesensis</name>
    <dbReference type="NCBI Taxonomy" id="1805971"/>
    <lineage>
        <taxon>Bacteria</taxon>
        <taxon>Pseudomonadati</taxon>
        <taxon>Pseudomonadota</taxon>
        <taxon>Betaproteobacteria</taxon>
        <taxon>Burkholderiales</taxon>
        <taxon>Comamonadaceae</taxon>
        <taxon>Hydrogenophaga</taxon>
    </lineage>
</organism>
<gene>
    <name evidence="2" type="ORF">J2X09_000410</name>
</gene>
<accession>A0ABU1V5G6</accession>
<dbReference type="Proteomes" id="UP001265550">
    <property type="component" value="Unassembled WGS sequence"/>
</dbReference>
<reference evidence="2 3" key="1">
    <citation type="submission" date="2023-07" db="EMBL/GenBank/DDBJ databases">
        <title>Sorghum-associated microbial communities from plants grown in Nebraska, USA.</title>
        <authorList>
            <person name="Schachtman D."/>
        </authorList>
    </citation>
    <scope>NUCLEOTIDE SEQUENCE [LARGE SCALE GENOMIC DNA]</scope>
    <source>
        <strain evidence="2 3">BE240</strain>
    </source>
</reference>
<protein>
    <submittedName>
        <fullName evidence="2">Uncharacterized protein</fullName>
    </submittedName>
</protein>
<evidence type="ECO:0000256" key="1">
    <source>
        <dbReference type="SAM" id="MobiDB-lite"/>
    </source>
</evidence>
<proteinExistence type="predicted"/>
<evidence type="ECO:0000313" key="2">
    <source>
        <dbReference type="EMBL" id="MDR7092687.1"/>
    </source>
</evidence>
<keyword evidence="3" id="KW-1185">Reference proteome</keyword>
<evidence type="ECO:0000313" key="3">
    <source>
        <dbReference type="Proteomes" id="UP001265550"/>
    </source>
</evidence>
<feature type="region of interest" description="Disordered" evidence="1">
    <location>
        <begin position="1"/>
        <end position="29"/>
    </location>
</feature>
<sequence length="93" mass="9820">MVNRSRAAADAPQGRALAARVKPADDSRDSFPGEHWLVLGAGLAVWTLTRKSPSFLVRTAGMLAGSALVGRAASGRDGLSRLVRWLPVGGRVR</sequence>
<dbReference type="EMBL" id="JAVDWE010000001">
    <property type="protein sequence ID" value="MDR7092687.1"/>
    <property type="molecule type" value="Genomic_DNA"/>
</dbReference>
<dbReference type="RefSeq" id="WP_310307220.1">
    <property type="nucleotide sequence ID" value="NZ_JAVDWE010000001.1"/>
</dbReference>